<dbReference type="AlphaFoldDB" id="L0IGZ0"/>
<keyword evidence="4" id="KW-1185">Reference proteome</keyword>
<dbReference type="InterPro" id="IPR001173">
    <property type="entry name" value="Glyco_trans_2-like"/>
</dbReference>
<dbReference type="InterPro" id="IPR054887">
    <property type="entry name" value="DPhHxTase"/>
</dbReference>
<dbReference type="eggNOG" id="arCOG00895">
    <property type="taxonomic scope" value="Archaea"/>
</dbReference>
<dbReference type="CDD" id="cd04179">
    <property type="entry name" value="DPM_DPG-synthase_like"/>
    <property type="match status" value="1"/>
</dbReference>
<feature type="region of interest" description="Disordered" evidence="1">
    <location>
        <begin position="1"/>
        <end position="67"/>
    </location>
</feature>
<dbReference type="STRING" id="797302.Halru_2671"/>
<dbReference type="KEGG" id="hru:Halru_2671"/>
<accession>L0IGZ0</accession>
<dbReference type="Gene3D" id="3.90.550.10">
    <property type="entry name" value="Spore Coat Polysaccharide Biosynthesis Protein SpsA, Chain A"/>
    <property type="match status" value="1"/>
</dbReference>
<evidence type="ECO:0000259" key="2">
    <source>
        <dbReference type="Pfam" id="PF00535"/>
    </source>
</evidence>
<dbReference type="Proteomes" id="UP000010846">
    <property type="component" value="Chromosome"/>
</dbReference>
<reference evidence="3" key="1">
    <citation type="submission" date="2011-09" db="EMBL/GenBank/DDBJ databases">
        <title>Complete sequence of Halovivax ruber XH-70.</title>
        <authorList>
            <consortium name="US DOE Joint Genome Institute"/>
            <person name="Lucas S."/>
            <person name="Han J."/>
            <person name="Lapidus A."/>
            <person name="Cheng J.-F."/>
            <person name="Goodwin L."/>
            <person name="Pitluck S."/>
            <person name="Peters L."/>
            <person name="Mikhailova N."/>
            <person name="Davenport K."/>
            <person name="Detter J.C."/>
            <person name="Han C."/>
            <person name="Tapia R."/>
            <person name="Land M."/>
            <person name="Hauser L."/>
            <person name="Kyrpides N."/>
            <person name="Ivanova N."/>
            <person name="Pagani I."/>
            <person name="Sproer C."/>
            <person name="Anderson I."/>
            <person name="Woyke T."/>
        </authorList>
    </citation>
    <scope>NUCLEOTIDE SEQUENCE</scope>
    <source>
        <strain evidence="3">XH-70</strain>
    </source>
</reference>
<evidence type="ECO:0000256" key="1">
    <source>
        <dbReference type="SAM" id="MobiDB-lite"/>
    </source>
</evidence>
<dbReference type="PANTHER" id="PTHR48090">
    <property type="entry name" value="UNDECAPRENYL-PHOSPHATE 4-DEOXY-4-FORMAMIDO-L-ARABINOSE TRANSFERASE-RELATED"/>
    <property type="match status" value="1"/>
</dbReference>
<sequence length="298" mass="31410">MSTLDADSTDGGADEEPTDADGSPAVDTDSGTAEEGASTETADAGSGAATDDTGTGAATDDTGTGVETATTEDVFTFADVSVVMGTYNEEAAIGTVLDDIAEVTDGEAEVVCVDGSSDRTPEIARERGATVIEQEPQGYGVAVREAILTPDRPIVVTTDCDDTYPMEQLPEFLALINEGYDVVSGDRLYHGAEAMPAFNRFGNHAFAAVASVLMGARVHDTTTGMRAYRREVVEDIEWTENTGLSAELLIRPLMRGYAIREHPIAYGERAGETKLDPLQGGAAIAKSIVKVALEERFR</sequence>
<evidence type="ECO:0000313" key="4">
    <source>
        <dbReference type="Proteomes" id="UP000010846"/>
    </source>
</evidence>
<dbReference type="SUPFAM" id="SSF53448">
    <property type="entry name" value="Nucleotide-diphospho-sugar transferases"/>
    <property type="match status" value="1"/>
</dbReference>
<dbReference type="GO" id="GO:0016740">
    <property type="term" value="F:transferase activity"/>
    <property type="evidence" value="ECO:0007669"/>
    <property type="project" value="UniProtKB-KW"/>
</dbReference>
<keyword evidence="3" id="KW-0808">Transferase</keyword>
<dbReference type="PANTHER" id="PTHR48090:SF7">
    <property type="entry name" value="RFBJ PROTEIN"/>
    <property type="match status" value="1"/>
</dbReference>
<gene>
    <name evidence="3" type="ordered locus">Halru_2671</name>
</gene>
<evidence type="ECO:0000313" key="3">
    <source>
        <dbReference type="EMBL" id="AGB17247.1"/>
    </source>
</evidence>
<feature type="compositionally biased region" description="Low complexity" evidence="1">
    <location>
        <begin position="36"/>
        <end position="67"/>
    </location>
</feature>
<name>L0IGZ0_HALRX</name>
<dbReference type="HOGENOM" id="CLU_033536_7_3_2"/>
<dbReference type="EMBL" id="CP003050">
    <property type="protein sequence ID" value="AGB17247.1"/>
    <property type="molecule type" value="Genomic_DNA"/>
</dbReference>
<protein>
    <submittedName>
        <fullName evidence="3">Glycosyl transferase</fullName>
    </submittedName>
</protein>
<dbReference type="InterPro" id="IPR050256">
    <property type="entry name" value="Glycosyltransferase_2"/>
</dbReference>
<dbReference type="InterPro" id="IPR029044">
    <property type="entry name" value="Nucleotide-diphossugar_trans"/>
</dbReference>
<dbReference type="NCBIfam" id="NF041391">
    <property type="entry name" value="DPhHxTase_Halo"/>
    <property type="match status" value="1"/>
</dbReference>
<feature type="domain" description="Glycosyltransferase 2-like" evidence="2">
    <location>
        <begin position="81"/>
        <end position="236"/>
    </location>
</feature>
<organism evidence="3 4">
    <name type="scientific">Halovivax ruber (strain DSM 18193 / JCM 13892 / XH-70)</name>
    <dbReference type="NCBI Taxonomy" id="797302"/>
    <lineage>
        <taxon>Archaea</taxon>
        <taxon>Methanobacteriati</taxon>
        <taxon>Methanobacteriota</taxon>
        <taxon>Stenosarchaea group</taxon>
        <taxon>Halobacteria</taxon>
        <taxon>Halobacteriales</taxon>
        <taxon>Natrialbaceae</taxon>
        <taxon>Halovivax</taxon>
    </lineage>
</organism>
<proteinExistence type="predicted"/>
<dbReference type="Pfam" id="PF00535">
    <property type="entry name" value="Glycos_transf_2"/>
    <property type="match status" value="1"/>
</dbReference>